<dbReference type="InterPro" id="IPR000064">
    <property type="entry name" value="NLP_P60_dom"/>
</dbReference>
<dbReference type="SUPFAM" id="SSF54001">
    <property type="entry name" value="Cysteine proteinases"/>
    <property type="match status" value="1"/>
</dbReference>
<evidence type="ECO:0000259" key="5">
    <source>
        <dbReference type="PROSITE" id="PS51935"/>
    </source>
</evidence>
<dbReference type="Proteomes" id="UP000469125">
    <property type="component" value="Unassembled WGS sequence"/>
</dbReference>
<keyword evidence="2" id="KW-0645">Protease</keyword>
<protein>
    <submittedName>
        <fullName evidence="6">Cell wall lytic activity</fullName>
    </submittedName>
</protein>
<dbReference type="PANTHER" id="PTHR47053:SF1">
    <property type="entry name" value="MUREIN DD-ENDOPEPTIDASE MEPH-RELATED"/>
    <property type="match status" value="1"/>
</dbReference>
<keyword evidence="7" id="KW-1185">Reference proteome</keyword>
<accession>A0A6N8FD59</accession>
<reference evidence="6 7" key="1">
    <citation type="submission" date="2019-11" db="EMBL/GenBank/DDBJ databases">
        <authorList>
            <person name="Li X."/>
        </authorList>
    </citation>
    <scope>NUCLEOTIDE SEQUENCE [LARGE SCALE GENOMIC DNA]</scope>
    <source>
        <strain evidence="6 7">L9</strain>
    </source>
</reference>
<evidence type="ECO:0000256" key="2">
    <source>
        <dbReference type="ARBA" id="ARBA00022670"/>
    </source>
</evidence>
<dbReference type="InterPro" id="IPR038765">
    <property type="entry name" value="Papain-like_cys_pep_sf"/>
</dbReference>
<dbReference type="Pfam" id="PF01471">
    <property type="entry name" value="PG_binding_1"/>
    <property type="match status" value="2"/>
</dbReference>
<comment type="caution">
    <text evidence="6">The sequence shown here is derived from an EMBL/GenBank/DDBJ whole genome shotgun (WGS) entry which is preliminary data.</text>
</comment>
<evidence type="ECO:0000256" key="1">
    <source>
        <dbReference type="ARBA" id="ARBA00007074"/>
    </source>
</evidence>
<proteinExistence type="inferred from homology"/>
<dbReference type="PROSITE" id="PS51935">
    <property type="entry name" value="NLPC_P60"/>
    <property type="match status" value="1"/>
</dbReference>
<dbReference type="PANTHER" id="PTHR47053">
    <property type="entry name" value="MUREIN DD-ENDOPEPTIDASE MEPH-RELATED"/>
    <property type="match status" value="1"/>
</dbReference>
<feature type="domain" description="NlpC/P60" evidence="5">
    <location>
        <begin position="217"/>
        <end position="336"/>
    </location>
</feature>
<dbReference type="InterPro" id="IPR036365">
    <property type="entry name" value="PGBD-like_sf"/>
</dbReference>
<sequence length="337" mass="37956">MLNGTVERIAKHTFLYGYVVSQPFAVYADAYPVLQNKILLEEDQLQYGDHGESVKVLQQKLNKLSYYEDEIDGELGILTEHALKKFQNDHNISITGQADRETIYALIEVEMKEHIKKLEHLSESIYPGMHNKDVKIVQESLQFFGYYEGKIDGIYGPLTKKALEIAEEEHDIELTTEVTAEALTTLYESEQQEVEAEIKSTPPKEEKKKVQKVEVKSSSYTDAIAAAQSLVGTPYSWGGTSPSGFDCSGFLQYIYQQENISLPRTVSDIWNFGSHVDSPSVGDIVFYETYKPGPSHAGIYIGNGKFIHAGSSTGVTVAEMDSSYWKQRYLGTKRIYK</sequence>
<dbReference type="InterPro" id="IPR002477">
    <property type="entry name" value="Peptidoglycan-bd-like"/>
</dbReference>
<dbReference type="Pfam" id="PF00877">
    <property type="entry name" value="NLPC_P60"/>
    <property type="match status" value="1"/>
</dbReference>
<dbReference type="GO" id="GO:0006508">
    <property type="term" value="P:proteolysis"/>
    <property type="evidence" value="ECO:0007669"/>
    <property type="project" value="UniProtKB-KW"/>
</dbReference>
<gene>
    <name evidence="6" type="ORF">GMD78_02720</name>
</gene>
<dbReference type="RefSeq" id="WP_155666874.1">
    <property type="nucleotide sequence ID" value="NZ_WOCA01000001.1"/>
</dbReference>
<evidence type="ECO:0000313" key="6">
    <source>
        <dbReference type="EMBL" id="MUK87315.1"/>
    </source>
</evidence>
<dbReference type="Gene3D" id="3.90.1720.10">
    <property type="entry name" value="endopeptidase domain like (from Nostoc punctiforme)"/>
    <property type="match status" value="1"/>
</dbReference>
<evidence type="ECO:0000256" key="4">
    <source>
        <dbReference type="ARBA" id="ARBA00022807"/>
    </source>
</evidence>
<dbReference type="Gene3D" id="1.10.101.10">
    <property type="entry name" value="PGBD-like superfamily/PGBD"/>
    <property type="match status" value="2"/>
</dbReference>
<dbReference type="AlphaFoldDB" id="A0A6N8FD59"/>
<comment type="similarity">
    <text evidence="1">Belongs to the peptidase C40 family.</text>
</comment>
<evidence type="ECO:0000313" key="7">
    <source>
        <dbReference type="Proteomes" id="UP000469125"/>
    </source>
</evidence>
<dbReference type="InterPro" id="IPR051202">
    <property type="entry name" value="Peptidase_C40"/>
</dbReference>
<dbReference type="GO" id="GO:0008234">
    <property type="term" value="F:cysteine-type peptidase activity"/>
    <property type="evidence" value="ECO:0007669"/>
    <property type="project" value="UniProtKB-KW"/>
</dbReference>
<keyword evidence="4" id="KW-0788">Thiol protease</keyword>
<organism evidence="6 7">
    <name type="scientific">Ornithinibacillus caprae</name>
    <dbReference type="NCBI Taxonomy" id="2678566"/>
    <lineage>
        <taxon>Bacteria</taxon>
        <taxon>Bacillati</taxon>
        <taxon>Bacillota</taxon>
        <taxon>Bacilli</taxon>
        <taxon>Bacillales</taxon>
        <taxon>Bacillaceae</taxon>
        <taxon>Ornithinibacillus</taxon>
    </lineage>
</organism>
<dbReference type="EMBL" id="WOCA01000001">
    <property type="protein sequence ID" value="MUK87315.1"/>
    <property type="molecule type" value="Genomic_DNA"/>
</dbReference>
<name>A0A6N8FD59_9BACI</name>
<evidence type="ECO:0000256" key="3">
    <source>
        <dbReference type="ARBA" id="ARBA00022801"/>
    </source>
</evidence>
<dbReference type="InterPro" id="IPR036366">
    <property type="entry name" value="PGBDSf"/>
</dbReference>
<keyword evidence="3" id="KW-0378">Hydrolase</keyword>
<dbReference type="SUPFAM" id="SSF47090">
    <property type="entry name" value="PGBD-like"/>
    <property type="match status" value="2"/>
</dbReference>